<accession>A0A4C2ABF5</accession>
<organism evidence="1 2">
    <name type="scientific">Eumeta variegata</name>
    <name type="common">Bagworm moth</name>
    <name type="synonym">Eumeta japonica</name>
    <dbReference type="NCBI Taxonomy" id="151549"/>
    <lineage>
        <taxon>Eukaryota</taxon>
        <taxon>Metazoa</taxon>
        <taxon>Ecdysozoa</taxon>
        <taxon>Arthropoda</taxon>
        <taxon>Hexapoda</taxon>
        <taxon>Insecta</taxon>
        <taxon>Pterygota</taxon>
        <taxon>Neoptera</taxon>
        <taxon>Endopterygota</taxon>
        <taxon>Lepidoptera</taxon>
        <taxon>Glossata</taxon>
        <taxon>Ditrysia</taxon>
        <taxon>Tineoidea</taxon>
        <taxon>Psychidae</taxon>
        <taxon>Oiketicinae</taxon>
        <taxon>Eumeta</taxon>
    </lineage>
</organism>
<proteinExistence type="predicted"/>
<comment type="caution">
    <text evidence="1">The sequence shown here is derived from an EMBL/GenBank/DDBJ whole genome shotgun (WGS) entry which is preliminary data.</text>
</comment>
<dbReference type="Proteomes" id="UP000299102">
    <property type="component" value="Unassembled WGS sequence"/>
</dbReference>
<sequence>MFGESLSGSYASMDRVYHTTTFPAKMAGQNVMESIKKVLSLSGQKKTKLDPLLERTSDTVEIINGHLIRQQGWGQEALKNANNDAPRSCFLGFHNNTFQIKSEFELGEVESNVRAHRKYSLSSFLHNVPKVVYLKKNINLMQALLLSST</sequence>
<protein>
    <submittedName>
        <fullName evidence="1">Uncharacterized protein</fullName>
    </submittedName>
</protein>
<evidence type="ECO:0000313" key="1">
    <source>
        <dbReference type="EMBL" id="GBP97162.1"/>
    </source>
</evidence>
<name>A0A4C2ABF5_EUMVA</name>
<dbReference type="AlphaFoldDB" id="A0A4C2ABF5"/>
<evidence type="ECO:0000313" key="2">
    <source>
        <dbReference type="Proteomes" id="UP000299102"/>
    </source>
</evidence>
<gene>
    <name evidence="1" type="ORF">EVAR_68232_1</name>
</gene>
<dbReference type="EMBL" id="BGZK01002884">
    <property type="protein sequence ID" value="GBP97162.1"/>
    <property type="molecule type" value="Genomic_DNA"/>
</dbReference>
<keyword evidence="2" id="KW-1185">Reference proteome</keyword>
<reference evidence="1 2" key="1">
    <citation type="journal article" date="2019" name="Commun. Biol.">
        <title>The bagworm genome reveals a unique fibroin gene that provides high tensile strength.</title>
        <authorList>
            <person name="Kono N."/>
            <person name="Nakamura H."/>
            <person name="Ohtoshi R."/>
            <person name="Tomita M."/>
            <person name="Numata K."/>
            <person name="Arakawa K."/>
        </authorList>
    </citation>
    <scope>NUCLEOTIDE SEQUENCE [LARGE SCALE GENOMIC DNA]</scope>
</reference>